<evidence type="ECO:0000313" key="1">
    <source>
        <dbReference type="EMBL" id="SOQ34130.1"/>
    </source>
</evidence>
<protein>
    <submittedName>
        <fullName evidence="1">SFRICE_009188</fullName>
    </submittedName>
</protein>
<proteinExistence type="predicted"/>
<name>A0A2H1UZV4_SPOFR</name>
<dbReference type="EMBL" id="ODYU01000037">
    <property type="protein sequence ID" value="SOQ34130.1"/>
    <property type="molecule type" value="Genomic_DNA"/>
</dbReference>
<sequence>MYKIFIIIIIINLCHKKGYYNVWGRAKTQGIFGGEGSVPSGGGGYISSSIFKVEDIAPKSLIASCRPVEGSLQMFQISVMGLTNWYTWFGDLPGAAANSFGQQREINDLAFTNTRFLVWFILIPSCAKYYVAMLRPWHWSIREVEECAGGGETWCSVSLLRSSSFTRVRGECGRAALRGRRYRGGRTLYTGSRAGRTSPTMNRAIFYQLSGGVGAPRRVAVRSNMTL</sequence>
<organism evidence="1">
    <name type="scientific">Spodoptera frugiperda</name>
    <name type="common">Fall armyworm</name>
    <dbReference type="NCBI Taxonomy" id="7108"/>
    <lineage>
        <taxon>Eukaryota</taxon>
        <taxon>Metazoa</taxon>
        <taxon>Ecdysozoa</taxon>
        <taxon>Arthropoda</taxon>
        <taxon>Hexapoda</taxon>
        <taxon>Insecta</taxon>
        <taxon>Pterygota</taxon>
        <taxon>Neoptera</taxon>
        <taxon>Endopterygota</taxon>
        <taxon>Lepidoptera</taxon>
        <taxon>Glossata</taxon>
        <taxon>Ditrysia</taxon>
        <taxon>Noctuoidea</taxon>
        <taxon>Noctuidae</taxon>
        <taxon>Amphipyrinae</taxon>
        <taxon>Spodoptera</taxon>
    </lineage>
</organism>
<reference evidence="1" key="1">
    <citation type="submission" date="2016-07" db="EMBL/GenBank/DDBJ databases">
        <authorList>
            <person name="Bretaudeau A."/>
        </authorList>
    </citation>
    <scope>NUCLEOTIDE SEQUENCE</scope>
    <source>
        <strain evidence="1">Rice</strain>
        <tissue evidence="1">Whole body</tissue>
    </source>
</reference>
<accession>A0A2H1UZV4</accession>
<dbReference type="AlphaFoldDB" id="A0A2H1UZV4"/>
<gene>
    <name evidence="1" type="ORF">SFRICE_009188</name>
</gene>